<comment type="caution">
    <text evidence="1">The sequence shown here is derived from an EMBL/GenBank/DDBJ whole genome shotgun (WGS) entry which is preliminary data.</text>
</comment>
<keyword evidence="2" id="KW-1185">Reference proteome</keyword>
<dbReference type="Pfam" id="PF01547">
    <property type="entry name" value="SBP_bac_1"/>
    <property type="match status" value="1"/>
</dbReference>
<dbReference type="SUPFAM" id="SSF53850">
    <property type="entry name" value="Periplasmic binding protein-like II"/>
    <property type="match status" value="1"/>
</dbReference>
<dbReference type="eggNOG" id="COG1653">
    <property type="taxonomic scope" value="Bacteria"/>
</dbReference>
<dbReference type="InterPro" id="IPR050490">
    <property type="entry name" value="Bact_solute-bd_prot1"/>
</dbReference>
<dbReference type="EMBL" id="LGTC01000001">
    <property type="protein sequence ID" value="KNY27807.1"/>
    <property type="molecule type" value="Genomic_DNA"/>
</dbReference>
<dbReference type="OrthoDB" id="41208at2"/>
<evidence type="ECO:0000313" key="1">
    <source>
        <dbReference type="EMBL" id="KNY27807.1"/>
    </source>
</evidence>
<name>A0A0L6JR05_9FIRM</name>
<sequence length="434" mass="48904">MSKMRILLTLNLIIMVLSLTSCKISVLKDSIQENKEKNEPCTLTIWNQWVDRTDLVSNPLKNAIREWNEKNPEVQVKEFSWNGEQYKSKIKTALAAGDAPDLFYMWSGSFVGPFIDEGNILPLDSYLDNETLDKLFPGVIDSCKNNEKIYSLPAYRFIASLYCNIELFEKAGAKIPESYDELLEAVKRLRSKGIVPIVVGEKDRWPGMYWYDILAMRQAGSTACRNALAVPSLFNEQDYKEAADKLLQLVENKAFNDDALNTSFNDMVNEFTQGNAAMMYQGNWVGANIEDPDSKVKGKVIAIPFPTIRNGKGAQTEIYGGVTDGYFINVNTKYKQEAVNVLKYICEKSAKEGNSSGAGLSCWKMDDSVKAQVSPLIKQTTQIMESGTSFISWWDTILPAADAETHKDLVAELFDRRLSPQEFVKRMAKLKGIY</sequence>
<evidence type="ECO:0000313" key="2">
    <source>
        <dbReference type="Proteomes" id="UP000036923"/>
    </source>
</evidence>
<dbReference type="STRING" id="398512.Bccel_3078"/>
<dbReference type="InterPro" id="IPR006059">
    <property type="entry name" value="SBP"/>
</dbReference>
<dbReference type="Gene3D" id="3.40.190.10">
    <property type="entry name" value="Periplasmic binding protein-like II"/>
    <property type="match status" value="2"/>
</dbReference>
<accession>A0A0L6JR05</accession>
<dbReference type="PROSITE" id="PS51257">
    <property type="entry name" value="PROKAR_LIPOPROTEIN"/>
    <property type="match status" value="1"/>
</dbReference>
<dbReference type="AlphaFoldDB" id="A0A0L6JR05"/>
<dbReference type="PANTHER" id="PTHR43649:SF14">
    <property type="entry name" value="BLR3389 PROTEIN"/>
    <property type="match status" value="1"/>
</dbReference>
<dbReference type="PATRIC" id="fig|398512.5.peg.3228"/>
<organism evidence="1 2">
    <name type="scientific">Pseudobacteroides cellulosolvens ATCC 35603 = DSM 2933</name>
    <dbReference type="NCBI Taxonomy" id="398512"/>
    <lineage>
        <taxon>Bacteria</taxon>
        <taxon>Bacillati</taxon>
        <taxon>Bacillota</taxon>
        <taxon>Clostridia</taxon>
        <taxon>Eubacteriales</taxon>
        <taxon>Oscillospiraceae</taxon>
        <taxon>Pseudobacteroides</taxon>
    </lineage>
</organism>
<protein>
    <submittedName>
        <fullName evidence="1">Extracellular solute-binding protein family 1</fullName>
    </submittedName>
</protein>
<dbReference type="RefSeq" id="WP_036941953.1">
    <property type="nucleotide sequence ID" value="NZ_LGTC01000001.1"/>
</dbReference>
<dbReference type="PANTHER" id="PTHR43649">
    <property type="entry name" value="ARABINOSE-BINDING PROTEIN-RELATED"/>
    <property type="match status" value="1"/>
</dbReference>
<proteinExistence type="predicted"/>
<gene>
    <name evidence="1" type="ORF">Bccel_3078</name>
</gene>
<dbReference type="Proteomes" id="UP000036923">
    <property type="component" value="Unassembled WGS sequence"/>
</dbReference>
<reference evidence="2" key="1">
    <citation type="submission" date="2015-07" db="EMBL/GenBank/DDBJ databases">
        <title>Near-Complete Genome Sequence of the Cellulolytic Bacterium Bacteroides (Pseudobacteroides) cellulosolvens ATCC 35603.</title>
        <authorList>
            <person name="Dassa B."/>
            <person name="Utturkar S.M."/>
            <person name="Klingeman D.M."/>
            <person name="Hurt R.A."/>
            <person name="Keller M."/>
            <person name="Xu J."/>
            <person name="Reddy Y.H.K."/>
            <person name="Borovok I."/>
            <person name="Grinberg I.R."/>
            <person name="Lamed R."/>
            <person name="Zhivin O."/>
            <person name="Bayer E.A."/>
            <person name="Brown S.D."/>
        </authorList>
    </citation>
    <scope>NUCLEOTIDE SEQUENCE [LARGE SCALE GENOMIC DNA]</scope>
    <source>
        <strain evidence="2">DSM 2933</strain>
    </source>
</reference>